<dbReference type="RefSeq" id="WP_184740343.1">
    <property type="nucleotide sequence ID" value="NZ_BMRW01000024.1"/>
</dbReference>
<dbReference type="InterPro" id="IPR012338">
    <property type="entry name" value="Beta-lactam/transpept-like"/>
</dbReference>
<evidence type="ECO:0000313" key="3">
    <source>
        <dbReference type="EMBL" id="MBB4890842.1"/>
    </source>
</evidence>
<comment type="caution">
    <text evidence="3">The sequence shown here is derived from an EMBL/GenBank/DDBJ whole genome shotgun (WGS) entry which is preliminary data.</text>
</comment>
<reference evidence="3 4" key="1">
    <citation type="submission" date="2020-08" db="EMBL/GenBank/DDBJ databases">
        <title>Genomic Encyclopedia of Type Strains, Phase III (KMG-III): the genomes of soil and plant-associated and newly described type strains.</title>
        <authorList>
            <person name="Whitman W."/>
        </authorList>
    </citation>
    <scope>NUCLEOTIDE SEQUENCE [LARGE SCALE GENOMIC DNA]</scope>
    <source>
        <strain evidence="3 4">CECT 3265</strain>
    </source>
</reference>
<accession>A0A7W7LJ50</accession>
<dbReference type="PANTHER" id="PTHR43319">
    <property type="entry name" value="BETA-LACTAMASE-RELATED"/>
    <property type="match status" value="1"/>
</dbReference>
<dbReference type="Gene3D" id="3.40.710.10">
    <property type="entry name" value="DD-peptidase/beta-lactamase superfamily"/>
    <property type="match status" value="1"/>
</dbReference>
<dbReference type="PANTHER" id="PTHR43319:SF3">
    <property type="entry name" value="BETA-LACTAMASE-RELATED DOMAIN-CONTAINING PROTEIN"/>
    <property type="match status" value="1"/>
</dbReference>
<feature type="region of interest" description="Disordered" evidence="1">
    <location>
        <begin position="299"/>
        <end position="330"/>
    </location>
</feature>
<feature type="region of interest" description="Disordered" evidence="1">
    <location>
        <begin position="244"/>
        <end position="274"/>
    </location>
</feature>
<dbReference type="Proteomes" id="UP000556436">
    <property type="component" value="Unassembled WGS sequence"/>
</dbReference>
<feature type="compositionally biased region" description="Basic residues" evidence="1">
    <location>
        <begin position="299"/>
        <end position="308"/>
    </location>
</feature>
<evidence type="ECO:0000259" key="2">
    <source>
        <dbReference type="Pfam" id="PF00144"/>
    </source>
</evidence>
<dbReference type="Pfam" id="PF00144">
    <property type="entry name" value="Beta-lactamase"/>
    <property type="match status" value="1"/>
</dbReference>
<dbReference type="AlphaFoldDB" id="A0A7W7LJ50"/>
<sequence>MDIQGDCTEHFSAVREVFADSLHSGADVGASVAIYLDGEPVVDLWGGYADQARTRPWLRDTIANVWSATKTMTALCALVLADRGELDLSAPVATYWPEFGTHGKDRIEVRHLLSHTAGLPDWNQPMTLDDLCDREKATTLLGRQTPRWLPGTASGYHRFTHGFLIGEVIRRICRQSIGTFFADQIAAPLDADFHIGLAAENDHRVSATSSPHPAPHPAANPRVAIQVGAYVTAQETGSRLLAAAVAGPKSPRKLGTTPSRQEPPRSSCRRPGGPAACSRALCSGRSGAACAIWDGLRGRGARGRRVRRPPSPSSSGARPGPMPNRPGRCRQASCAGQFLYTPHRTRALSPLPP</sequence>
<evidence type="ECO:0000313" key="4">
    <source>
        <dbReference type="Proteomes" id="UP000556436"/>
    </source>
</evidence>
<proteinExistence type="predicted"/>
<dbReference type="InterPro" id="IPR001466">
    <property type="entry name" value="Beta-lactam-related"/>
</dbReference>
<evidence type="ECO:0000256" key="1">
    <source>
        <dbReference type="SAM" id="MobiDB-lite"/>
    </source>
</evidence>
<feature type="compositionally biased region" description="Low complexity" evidence="1">
    <location>
        <begin position="264"/>
        <end position="274"/>
    </location>
</feature>
<keyword evidence="4" id="KW-1185">Reference proteome</keyword>
<dbReference type="InterPro" id="IPR052907">
    <property type="entry name" value="Beta-lactamase/esterase"/>
</dbReference>
<gene>
    <name evidence="3" type="ORF">FHS38_006934</name>
</gene>
<feature type="domain" description="Beta-lactamase-related" evidence="2">
    <location>
        <begin position="15"/>
        <end position="223"/>
    </location>
</feature>
<protein>
    <submittedName>
        <fullName evidence="3">CubicO group peptidase (Beta-lactamase class C family)</fullName>
    </submittedName>
</protein>
<dbReference type="EMBL" id="JACHJG010000026">
    <property type="protein sequence ID" value="MBB4890842.1"/>
    <property type="molecule type" value="Genomic_DNA"/>
</dbReference>
<organism evidence="3 4">
    <name type="scientific">Streptomyces netropsis</name>
    <name type="common">Streptoverticillium netropsis</name>
    <dbReference type="NCBI Taxonomy" id="55404"/>
    <lineage>
        <taxon>Bacteria</taxon>
        <taxon>Bacillati</taxon>
        <taxon>Actinomycetota</taxon>
        <taxon>Actinomycetes</taxon>
        <taxon>Kitasatosporales</taxon>
        <taxon>Streptomycetaceae</taxon>
        <taxon>Streptomyces</taxon>
    </lineage>
</organism>
<dbReference type="SUPFAM" id="SSF56601">
    <property type="entry name" value="beta-lactamase/transpeptidase-like"/>
    <property type="match status" value="1"/>
</dbReference>
<name>A0A7W7LJ50_STRNE</name>